<dbReference type="GO" id="GO:0016491">
    <property type="term" value="F:oxidoreductase activity"/>
    <property type="evidence" value="ECO:0007669"/>
    <property type="project" value="UniProtKB-KW"/>
</dbReference>
<dbReference type="EMBL" id="SRPY01000289">
    <property type="protein sequence ID" value="KAG5926196.1"/>
    <property type="molecule type" value="Genomic_DNA"/>
</dbReference>
<dbReference type="PANTHER" id="PTHR33365:SF11">
    <property type="entry name" value="TAT PATHWAY SIGNAL SEQUENCE"/>
    <property type="match status" value="1"/>
</dbReference>
<gene>
    <name evidence="6" type="ORF">E4U42_003536</name>
</gene>
<evidence type="ECO:0000256" key="2">
    <source>
        <dbReference type="ARBA" id="ARBA00023002"/>
    </source>
</evidence>
<sequence length="275" mass="30516">MSQRQTGSMYSRSGATKPESPASPRVSSSTIRLTPDPHEDRARLLRCASTISVVPDDHGGACRSGSCRDRTYRLYCVVVGLVLLCEALLAGLAVVIRQKRALEPVATPPWLPPEQTIQTVFQPDERYVGEQSAASDGAWKALMPEGMGIVTVRNTTSLPALPRLDKSRDEQNAMVSVYHQLHCLAAKLAFANNLQYRTRTGYFAAVAGNISHSDLDHLSHCWDYLRQSVMCSADTTLEWMGSTPDQDGTTGWGYRHTCRDWSAIFSWAQENRRIE</sequence>
<keyword evidence="5" id="KW-1133">Transmembrane helix</keyword>
<evidence type="ECO:0000256" key="5">
    <source>
        <dbReference type="SAM" id="Phobius"/>
    </source>
</evidence>
<comment type="pathway">
    <text evidence="1">Mycotoxin biosynthesis.</text>
</comment>
<comment type="similarity">
    <text evidence="3">Belongs to the ustYa family.</text>
</comment>
<evidence type="ECO:0000313" key="7">
    <source>
        <dbReference type="Proteomes" id="UP000811619"/>
    </source>
</evidence>
<keyword evidence="2" id="KW-0560">Oxidoreductase</keyword>
<dbReference type="Proteomes" id="UP000811619">
    <property type="component" value="Unassembled WGS sequence"/>
</dbReference>
<evidence type="ECO:0000256" key="1">
    <source>
        <dbReference type="ARBA" id="ARBA00004685"/>
    </source>
</evidence>
<protein>
    <recommendedName>
        <fullName evidence="8">Oxidase ustYa</fullName>
    </recommendedName>
</protein>
<keyword evidence="5" id="KW-0472">Membrane</keyword>
<dbReference type="PANTHER" id="PTHR33365">
    <property type="entry name" value="YALI0B05434P"/>
    <property type="match status" value="1"/>
</dbReference>
<dbReference type="AlphaFoldDB" id="A0A8K0NIX2"/>
<dbReference type="InterPro" id="IPR021765">
    <property type="entry name" value="UstYa-like"/>
</dbReference>
<evidence type="ECO:0000256" key="4">
    <source>
        <dbReference type="SAM" id="MobiDB-lite"/>
    </source>
</evidence>
<reference evidence="6" key="1">
    <citation type="journal article" date="2020" name="bioRxiv">
        <title>Whole genome comparisons of ergot fungi reveals the divergence and evolution of species within the genus Claviceps are the result of varying mechanisms driving genome evolution and host range expansion.</title>
        <authorList>
            <person name="Wyka S.A."/>
            <person name="Mondo S.J."/>
            <person name="Liu M."/>
            <person name="Dettman J."/>
            <person name="Nalam V."/>
            <person name="Broders K.D."/>
        </authorList>
    </citation>
    <scope>NUCLEOTIDE SEQUENCE</scope>
    <source>
        <strain evidence="6">CCC 489</strain>
    </source>
</reference>
<keyword evidence="5" id="KW-0812">Transmembrane</keyword>
<comment type="caution">
    <text evidence="6">The sequence shown here is derived from an EMBL/GenBank/DDBJ whole genome shotgun (WGS) entry which is preliminary data.</text>
</comment>
<accession>A0A8K0NIX2</accession>
<dbReference type="OrthoDB" id="3687641at2759"/>
<evidence type="ECO:0000313" key="6">
    <source>
        <dbReference type="EMBL" id="KAG5926196.1"/>
    </source>
</evidence>
<keyword evidence="7" id="KW-1185">Reference proteome</keyword>
<dbReference type="GO" id="GO:0043386">
    <property type="term" value="P:mycotoxin biosynthetic process"/>
    <property type="evidence" value="ECO:0007669"/>
    <property type="project" value="InterPro"/>
</dbReference>
<feature type="compositionally biased region" description="Polar residues" evidence="4">
    <location>
        <begin position="1"/>
        <end position="14"/>
    </location>
</feature>
<dbReference type="Pfam" id="PF11807">
    <property type="entry name" value="UstYa"/>
    <property type="match status" value="1"/>
</dbReference>
<name>A0A8K0NIX2_9HYPO</name>
<evidence type="ECO:0008006" key="8">
    <source>
        <dbReference type="Google" id="ProtNLM"/>
    </source>
</evidence>
<evidence type="ECO:0000256" key="3">
    <source>
        <dbReference type="ARBA" id="ARBA00035112"/>
    </source>
</evidence>
<feature type="transmembrane region" description="Helical" evidence="5">
    <location>
        <begin position="74"/>
        <end position="96"/>
    </location>
</feature>
<proteinExistence type="inferred from homology"/>
<feature type="region of interest" description="Disordered" evidence="4">
    <location>
        <begin position="1"/>
        <end position="35"/>
    </location>
</feature>
<organism evidence="6 7">
    <name type="scientific">Claviceps africana</name>
    <dbReference type="NCBI Taxonomy" id="83212"/>
    <lineage>
        <taxon>Eukaryota</taxon>
        <taxon>Fungi</taxon>
        <taxon>Dikarya</taxon>
        <taxon>Ascomycota</taxon>
        <taxon>Pezizomycotina</taxon>
        <taxon>Sordariomycetes</taxon>
        <taxon>Hypocreomycetidae</taxon>
        <taxon>Hypocreales</taxon>
        <taxon>Clavicipitaceae</taxon>
        <taxon>Claviceps</taxon>
    </lineage>
</organism>